<organism evidence="1 2">
    <name type="scientific">Metabacillus mangrovi</name>
    <dbReference type="NCBI Taxonomy" id="1491830"/>
    <lineage>
        <taxon>Bacteria</taxon>
        <taxon>Bacillati</taxon>
        <taxon>Bacillota</taxon>
        <taxon>Bacilli</taxon>
        <taxon>Bacillales</taxon>
        <taxon>Bacillaceae</taxon>
        <taxon>Metabacillus</taxon>
    </lineage>
</organism>
<accession>A0A7X2S677</accession>
<dbReference type="EMBL" id="WMIB01000011">
    <property type="protein sequence ID" value="MTH54157.1"/>
    <property type="molecule type" value="Genomic_DNA"/>
</dbReference>
<name>A0A7X2S677_9BACI</name>
<comment type="caution">
    <text evidence="1">The sequence shown here is derived from an EMBL/GenBank/DDBJ whole genome shotgun (WGS) entry which is preliminary data.</text>
</comment>
<proteinExistence type="predicted"/>
<gene>
    <name evidence="1" type="ORF">GKZ89_12155</name>
</gene>
<sequence length="133" mass="14748">MIQMTVQSIKEHETESLNAIESCNVTEIKSIIGSSGFTNAEKVHLIESRLFIEKSEGNELAAEMSKLRAIETFFQSIACHHEERGEDAPNGPLTIFDFLGEEPEEDADEKDIPEGVQVAVSQFMGHLQALLTN</sequence>
<reference evidence="1 2" key="1">
    <citation type="journal article" date="2017" name="Int. J. Syst. Evol. Microbiol.">
        <title>Bacillus mangrovi sp. nov., isolated from a sediment sample from a mangrove forest.</title>
        <authorList>
            <person name="Gupta V."/>
            <person name="Singh P.K."/>
            <person name="Korpole S."/>
            <person name="Tanuku N.R.S."/>
            <person name="Pinnaka A.K."/>
        </authorList>
    </citation>
    <scope>NUCLEOTIDE SEQUENCE [LARGE SCALE GENOMIC DNA]</scope>
    <source>
        <strain evidence="1 2">KCTC 33872</strain>
    </source>
</reference>
<dbReference type="AlphaFoldDB" id="A0A7X2S677"/>
<keyword evidence="2" id="KW-1185">Reference proteome</keyword>
<evidence type="ECO:0000313" key="2">
    <source>
        <dbReference type="Proteomes" id="UP000434639"/>
    </source>
</evidence>
<dbReference type="RefSeq" id="WP_155112677.1">
    <property type="nucleotide sequence ID" value="NZ_WMIB01000011.1"/>
</dbReference>
<protein>
    <submittedName>
        <fullName evidence="1">Uncharacterized protein</fullName>
    </submittedName>
</protein>
<evidence type="ECO:0000313" key="1">
    <source>
        <dbReference type="EMBL" id="MTH54157.1"/>
    </source>
</evidence>
<dbReference type="Proteomes" id="UP000434639">
    <property type="component" value="Unassembled WGS sequence"/>
</dbReference>